<dbReference type="Proteomes" id="UP001501166">
    <property type="component" value="Unassembled WGS sequence"/>
</dbReference>
<name>A0ABN0XAS6_9LACT</name>
<organism evidence="2 3">
    <name type="scientific">Alkalibacterium iburiense</name>
    <dbReference type="NCBI Taxonomy" id="290589"/>
    <lineage>
        <taxon>Bacteria</taxon>
        <taxon>Bacillati</taxon>
        <taxon>Bacillota</taxon>
        <taxon>Bacilli</taxon>
        <taxon>Lactobacillales</taxon>
        <taxon>Carnobacteriaceae</taxon>
        <taxon>Alkalibacterium</taxon>
    </lineage>
</organism>
<gene>
    <name evidence="2" type="ORF">GCM10008932_10220</name>
</gene>
<keyword evidence="3" id="KW-1185">Reference proteome</keyword>
<dbReference type="Pfam" id="PF07883">
    <property type="entry name" value="Cupin_2"/>
    <property type="match status" value="1"/>
</dbReference>
<dbReference type="EMBL" id="BAAACW010000061">
    <property type="protein sequence ID" value="GAA0359556.1"/>
    <property type="molecule type" value="Genomic_DNA"/>
</dbReference>
<feature type="domain" description="Cupin type-2" evidence="1">
    <location>
        <begin position="55"/>
        <end position="108"/>
    </location>
</feature>
<sequence length="175" mass="19467">MVDLHRLRENPPFPNSPLPVLFYPKVLDEFVEGEDAEKATKNLLKENGYTNAWTGGIHDFHHFHSYTHEVLVCLRGKATVQLGGPGEKEFSFSKGDVLLLPAGVAHKSIDSTDDFEIVGAYPNGIDFDMQKGDEDNYETIQQRANDVPVPEKDPLTGSDGAVQAYWDLTKGSEFD</sequence>
<dbReference type="Gene3D" id="2.60.120.10">
    <property type="entry name" value="Jelly Rolls"/>
    <property type="match status" value="1"/>
</dbReference>
<dbReference type="PIRSF" id="PIRSF019307">
    <property type="entry name" value="UCP019307"/>
    <property type="match status" value="1"/>
</dbReference>
<comment type="caution">
    <text evidence="2">The sequence shown here is derived from an EMBL/GenBank/DDBJ whole genome shotgun (WGS) entry which is preliminary data.</text>
</comment>
<dbReference type="InterPro" id="IPR014710">
    <property type="entry name" value="RmlC-like_jellyroll"/>
</dbReference>
<reference evidence="2 3" key="1">
    <citation type="journal article" date="2019" name="Int. J. Syst. Evol. Microbiol.">
        <title>The Global Catalogue of Microorganisms (GCM) 10K type strain sequencing project: providing services to taxonomists for standard genome sequencing and annotation.</title>
        <authorList>
            <consortium name="The Broad Institute Genomics Platform"/>
            <consortium name="The Broad Institute Genome Sequencing Center for Infectious Disease"/>
            <person name="Wu L."/>
            <person name="Ma J."/>
        </authorList>
    </citation>
    <scope>NUCLEOTIDE SEQUENCE [LARGE SCALE GENOMIC DNA]</scope>
    <source>
        <strain evidence="2 3">JCM 12662</strain>
    </source>
</reference>
<protein>
    <submittedName>
        <fullName evidence="2">Cupin domain-containing protein</fullName>
    </submittedName>
</protein>
<accession>A0ABN0XAS6</accession>
<dbReference type="SUPFAM" id="SSF51182">
    <property type="entry name" value="RmlC-like cupins"/>
    <property type="match status" value="1"/>
</dbReference>
<dbReference type="CDD" id="cd02219">
    <property type="entry name" value="cupin_YjlB-like"/>
    <property type="match status" value="1"/>
</dbReference>
<dbReference type="PANTHER" id="PTHR36448">
    <property type="entry name" value="BLR7373 PROTEIN"/>
    <property type="match status" value="1"/>
</dbReference>
<evidence type="ECO:0000259" key="1">
    <source>
        <dbReference type="Pfam" id="PF07883"/>
    </source>
</evidence>
<evidence type="ECO:0000313" key="3">
    <source>
        <dbReference type="Proteomes" id="UP001501166"/>
    </source>
</evidence>
<proteinExistence type="predicted"/>
<dbReference type="InterPro" id="IPR013096">
    <property type="entry name" value="Cupin_2"/>
</dbReference>
<dbReference type="PANTHER" id="PTHR36448:SF2">
    <property type="entry name" value="CUPIN TYPE-1 DOMAIN-CONTAINING PROTEIN"/>
    <property type="match status" value="1"/>
</dbReference>
<dbReference type="InterPro" id="IPR047121">
    <property type="entry name" value="YjiB-like"/>
</dbReference>
<dbReference type="InterPro" id="IPR014500">
    <property type="entry name" value="UCP019307_cupin"/>
</dbReference>
<evidence type="ECO:0000313" key="2">
    <source>
        <dbReference type="EMBL" id="GAA0359556.1"/>
    </source>
</evidence>
<dbReference type="RefSeq" id="WP_343754538.1">
    <property type="nucleotide sequence ID" value="NZ_BAAACW010000061.1"/>
</dbReference>
<dbReference type="InterPro" id="IPR011051">
    <property type="entry name" value="RmlC_Cupin_sf"/>
</dbReference>